<name>A0A1M5WPS0_9CLOT</name>
<dbReference type="AlphaFoldDB" id="A0A1M5WPS0"/>
<dbReference type="Proteomes" id="UP000184447">
    <property type="component" value="Unassembled WGS sequence"/>
</dbReference>
<accession>A0A1M5WPS0</accession>
<sequence>MGALIIEVSAVILIIYGVIILSGKKFVIPKLIERIYWLFVLWAGFITSSIVEGRISIAILIISGLFFIIYMILNEKNKYIICNVNSEQIIEIIREYLTFKGVKIAQEKNELILSGRYKGKINIDCNFSSIVINLKMIDKKIRLNLLRHIKIELNKFKGKKYSLEGYIYIFIGLIVIFIFARKTL</sequence>
<feature type="transmembrane region" description="Helical" evidence="1">
    <location>
        <begin position="6"/>
        <end position="23"/>
    </location>
</feature>
<gene>
    <name evidence="2" type="ORF">SAMN02745207_03044</name>
</gene>
<evidence type="ECO:0000313" key="2">
    <source>
        <dbReference type="EMBL" id="SHH89595.1"/>
    </source>
</evidence>
<feature type="transmembrane region" description="Helical" evidence="1">
    <location>
        <begin position="57"/>
        <end position="73"/>
    </location>
</feature>
<dbReference type="RefSeq" id="WP_073339327.1">
    <property type="nucleotide sequence ID" value="NZ_FQXM01000019.1"/>
</dbReference>
<evidence type="ECO:0000256" key="1">
    <source>
        <dbReference type="SAM" id="Phobius"/>
    </source>
</evidence>
<reference evidence="2 3" key="1">
    <citation type="submission" date="2016-11" db="EMBL/GenBank/DDBJ databases">
        <authorList>
            <person name="Jaros S."/>
            <person name="Januszkiewicz K."/>
            <person name="Wedrychowicz H."/>
        </authorList>
    </citation>
    <scope>NUCLEOTIDE SEQUENCE [LARGE SCALE GENOMIC DNA]</scope>
    <source>
        <strain evidence="2 3">DSM 8605</strain>
    </source>
</reference>
<feature type="transmembrane region" description="Helical" evidence="1">
    <location>
        <begin position="35"/>
        <end position="51"/>
    </location>
</feature>
<keyword evidence="1" id="KW-0472">Membrane</keyword>
<organism evidence="2 3">
    <name type="scientific">Clostridium grantii DSM 8605</name>
    <dbReference type="NCBI Taxonomy" id="1121316"/>
    <lineage>
        <taxon>Bacteria</taxon>
        <taxon>Bacillati</taxon>
        <taxon>Bacillota</taxon>
        <taxon>Clostridia</taxon>
        <taxon>Eubacteriales</taxon>
        <taxon>Clostridiaceae</taxon>
        <taxon>Clostridium</taxon>
    </lineage>
</organism>
<evidence type="ECO:0000313" key="3">
    <source>
        <dbReference type="Proteomes" id="UP000184447"/>
    </source>
</evidence>
<dbReference type="EMBL" id="FQXM01000019">
    <property type="protein sequence ID" value="SHH89595.1"/>
    <property type="molecule type" value="Genomic_DNA"/>
</dbReference>
<keyword evidence="1" id="KW-1133">Transmembrane helix</keyword>
<keyword evidence="3" id="KW-1185">Reference proteome</keyword>
<dbReference type="STRING" id="1121316.SAMN02745207_03044"/>
<protein>
    <submittedName>
        <fullName evidence="2">Uncharacterized protein</fullName>
    </submittedName>
</protein>
<feature type="transmembrane region" description="Helical" evidence="1">
    <location>
        <begin position="163"/>
        <end position="180"/>
    </location>
</feature>
<keyword evidence="1" id="KW-0812">Transmembrane</keyword>
<proteinExistence type="predicted"/>